<sequence>MQNPEFLKKKYDLHNTLEVKSAAKRAEKSVGDGKKVPQDAEIQIQNYLDRLERLALDPEYKQDWKGMGGKEDIKRSRAVSLLREMVMNKYVRPNKEKLAEGAAIVEERAARQMGINMEYNEEQLVERGEIAVKDLEGSLDQWIAYLSDRNEPYPTWFRYYAFRNILELGEYDKDKQEFPKRTAGTNRLFPDIDRGALARIEDIIECAKDPAKLDRFRKAQKETQTPEDELLTAEKARAFAGMAFAKQYTESIKEAGEITSEMRAETKGKWIKYSQDSDPTALWASLQNKGTAWCTRGLCDRRNPAQRRRFLCLLYFR</sequence>
<reference evidence="1 2" key="1">
    <citation type="journal article" date="2015" name="Nature">
        <title>rRNA introns, odd ribosomes, and small enigmatic genomes across a large radiation of phyla.</title>
        <authorList>
            <person name="Brown C.T."/>
            <person name="Hug L.A."/>
            <person name="Thomas B.C."/>
            <person name="Sharon I."/>
            <person name="Castelle C.J."/>
            <person name="Singh A."/>
            <person name="Wilkins M.J."/>
            <person name="Williams K.H."/>
            <person name="Banfield J.F."/>
        </authorList>
    </citation>
    <scope>NUCLEOTIDE SEQUENCE [LARGE SCALE GENOMIC DNA]</scope>
</reference>
<accession>A0A0G0JG57</accession>
<dbReference type="AlphaFoldDB" id="A0A0G0JG57"/>
<gene>
    <name evidence="1" type="ORF">US50_C0005G0005</name>
</gene>
<dbReference type="EMBL" id="LBTF01000005">
    <property type="protein sequence ID" value="KKQ35769.1"/>
    <property type="molecule type" value="Genomic_DNA"/>
</dbReference>
<organism evidence="1 2">
    <name type="scientific">Candidatus Nomurabacteria bacterium GW2011_GWB1_37_5</name>
    <dbReference type="NCBI Taxonomy" id="1618742"/>
    <lineage>
        <taxon>Bacteria</taxon>
        <taxon>Candidatus Nomuraibacteriota</taxon>
    </lineage>
</organism>
<name>A0A0G0JG57_9BACT</name>
<evidence type="ECO:0000313" key="1">
    <source>
        <dbReference type="EMBL" id="KKQ35769.1"/>
    </source>
</evidence>
<dbReference type="Proteomes" id="UP000033876">
    <property type="component" value="Unassembled WGS sequence"/>
</dbReference>
<protein>
    <submittedName>
        <fullName evidence="1">Uncharacterized protein</fullName>
    </submittedName>
</protein>
<evidence type="ECO:0000313" key="2">
    <source>
        <dbReference type="Proteomes" id="UP000033876"/>
    </source>
</evidence>
<proteinExistence type="predicted"/>
<comment type="caution">
    <text evidence="1">The sequence shown here is derived from an EMBL/GenBank/DDBJ whole genome shotgun (WGS) entry which is preliminary data.</text>
</comment>